<accession>A0A7W7P210</accession>
<dbReference type="RefSeq" id="WP_184592917.1">
    <property type="nucleotide sequence ID" value="NZ_JACHLI010000018.1"/>
</dbReference>
<name>A0A7W7P210_PSENT</name>
<proteinExistence type="predicted"/>
<protein>
    <submittedName>
        <fullName evidence="1">Uncharacterized protein</fullName>
    </submittedName>
</protein>
<dbReference type="Proteomes" id="UP000566995">
    <property type="component" value="Unassembled WGS sequence"/>
</dbReference>
<comment type="caution">
    <text evidence="1">The sequence shown here is derived from an EMBL/GenBank/DDBJ whole genome shotgun (WGS) entry which is preliminary data.</text>
</comment>
<dbReference type="EMBL" id="JACHLI010000018">
    <property type="protein sequence ID" value="MBB4865433.1"/>
    <property type="molecule type" value="Genomic_DNA"/>
</dbReference>
<dbReference type="AlphaFoldDB" id="A0A7W7P210"/>
<sequence>MSLPPLKAASDVGLDVFDSHQMSLQSFDRFISSMRDREFLGLLELLADLPERAYKVPRNSFAYRLDQRLQVDSSRVNVILDHCIARSESLSRLSTRFKMTSQAHGRLCAFLLKLDSGQRKSCNAVNDLTAAFLQGRSTAEQVMEYGYLVESWLAKAKGSPDALQIAGPVLTSIAVAMGDVRFHVQLVVRAAESFNPLHADPLTNLSRKAFYHSCAAISQAFDLSPKESLGALRDGVDQTFSGTRRMLNRVEEIPHAIRQLSTGNEGLASRLSATVVAALLEEAVAGNSQCAMKTVSDIIGLVNPVDLIPLLSDEARARVQSPLISPSQGFDTPTP</sequence>
<reference evidence="1 2" key="1">
    <citation type="submission" date="2020-08" db="EMBL/GenBank/DDBJ databases">
        <title>Functional genomics of gut bacteria from endangered species of beetles.</title>
        <authorList>
            <person name="Carlos-Shanley C."/>
        </authorList>
    </citation>
    <scope>NUCLEOTIDE SEQUENCE [LARGE SCALE GENOMIC DNA]</scope>
    <source>
        <strain evidence="1 2">S00179</strain>
    </source>
</reference>
<gene>
    <name evidence="1" type="ORF">HNP46_004314</name>
</gene>
<evidence type="ECO:0000313" key="2">
    <source>
        <dbReference type="Proteomes" id="UP000566995"/>
    </source>
</evidence>
<evidence type="ECO:0000313" key="1">
    <source>
        <dbReference type="EMBL" id="MBB4865433.1"/>
    </source>
</evidence>
<organism evidence="1 2">
    <name type="scientific">Pseudomonas nitroreducens</name>
    <dbReference type="NCBI Taxonomy" id="46680"/>
    <lineage>
        <taxon>Bacteria</taxon>
        <taxon>Pseudomonadati</taxon>
        <taxon>Pseudomonadota</taxon>
        <taxon>Gammaproteobacteria</taxon>
        <taxon>Pseudomonadales</taxon>
        <taxon>Pseudomonadaceae</taxon>
        <taxon>Pseudomonas</taxon>
    </lineage>
</organism>